<evidence type="ECO:0000313" key="2">
    <source>
        <dbReference type="EMBL" id="KAJ7972479.1"/>
    </source>
</evidence>
<sequence length="222" mass="25137">MSLLRAALRSKSSSFTPKPGHGLPFLRESPRRFSTEAEQPSQDTTVDQIFRTTNTGLAYGRLQGINRYTLKTDIINTLEGCDLTLDDVKVDYSRLYAPLAMMIQFPSHSAYDYALKVIARKGRLYKLERADRGQWDFIAPYDGKTVLLQGIPRNAIPDDVERFLSGCDYDSSSLNLFLRAGFPDPVKVATIRFRSKTEAMNAFITKNRGFILNNQISLRVLQ</sequence>
<dbReference type="Proteomes" id="UP001163823">
    <property type="component" value="Chromosome 4"/>
</dbReference>
<evidence type="ECO:0000256" key="1">
    <source>
        <dbReference type="SAM" id="MobiDB-lite"/>
    </source>
</evidence>
<dbReference type="InterPro" id="IPR035979">
    <property type="entry name" value="RBD_domain_sf"/>
</dbReference>
<dbReference type="SUPFAM" id="SSF54928">
    <property type="entry name" value="RNA-binding domain, RBD"/>
    <property type="match status" value="1"/>
</dbReference>
<dbReference type="KEGG" id="qsa:O6P43_010358"/>
<name>A0AAD7Q0A3_QUISA</name>
<accession>A0AAD7Q0A3</accession>
<feature type="region of interest" description="Disordered" evidence="1">
    <location>
        <begin position="1"/>
        <end position="43"/>
    </location>
</feature>
<comment type="caution">
    <text evidence="2">The sequence shown here is derived from an EMBL/GenBank/DDBJ whole genome shotgun (WGS) entry which is preliminary data.</text>
</comment>
<proteinExistence type="predicted"/>
<keyword evidence="3" id="KW-1185">Reference proteome</keyword>
<dbReference type="EMBL" id="JARAOO010000004">
    <property type="protein sequence ID" value="KAJ7972479.1"/>
    <property type="molecule type" value="Genomic_DNA"/>
</dbReference>
<dbReference type="PANTHER" id="PTHR48167:SF2">
    <property type="entry name" value="EXPRESSED PROTEIN"/>
    <property type="match status" value="1"/>
</dbReference>
<evidence type="ECO:0000313" key="3">
    <source>
        <dbReference type="Proteomes" id="UP001163823"/>
    </source>
</evidence>
<dbReference type="AlphaFoldDB" id="A0AAD7Q0A3"/>
<feature type="compositionally biased region" description="Low complexity" evidence="1">
    <location>
        <begin position="1"/>
        <end position="14"/>
    </location>
</feature>
<protein>
    <submittedName>
        <fullName evidence="2">Ribosomal S24E family protein</fullName>
    </submittedName>
</protein>
<gene>
    <name evidence="2" type="ORF">O6P43_010358</name>
</gene>
<dbReference type="PANTHER" id="PTHR48167">
    <property type="entry name" value="EXPRESSED PROTEIN"/>
    <property type="match status" value="1"/>
</dbReference>
<organism evidence="2 3">
    <name type="scientific">Quillaja saponaria</name>
    <name type="common">Soap bark tree</name>
    <dbReference type="NCBI Taxonomy" id="32244"/>
    <lineage>
        <taxon>Eukaryota</taxon>
        <taxon>Viridiplantae</taxon>
        <taxon>Streptophyta</taxon>
        <taxon>Embryophyta</taxon>
        <taxon>Tracheophyta</taxon>
        <taxon>Spermatophyta</taxon>
        <taxon>Magnoliopsida</taxon>
        <taxon>eudicotyledons</taxon>
        <taxon>Gunneridae</taxon>
        <taxon>Pentapetalae</taxon>
        <taxon>rosids</taxon>
        <taxon>fabids</taxon>
        <taxon>Fabales</taxon>
        <taxon>Quillajaceae</taxon>
        <taxon>Quillaja</taxon>
    </lineage>
</organism>
<dbReference type="GO" id="GO:0003676">
    <property type="term" value="F:nucleic acid binding"/>
    <property type="evidence" value="ECO:0007669"/>
    <property type="project" value="InterPro"/>
</dbReference>
<reference evidence="2" key="1">
    <citation type="journal article" date="2023" name="Science">
        <title>Elucidation of the pathway for biosynthesis of saponin adjuvants from the soapbark tree.</title>
        <authorList>
            <person name="Reed J."/>
            <person name="Orme A."/>
            <person name="El-Demerdash A."/>
            <person name="Owen C."/>
            <person name="Martin L.B.B."/>
            <person name="Misra R.C."/>
            <person name="Kikuchi S."/>
            <person name="Rejzek M."/>
            <person name="Martin A.C."/>
            <person name="Harkess A."/>
            <person name="Leebens-Mack J."/>
            <person name="Louveau T."/>
            <person name="Stephenson M.J."/>
            <person name="Osbourn A."/>
        </authorList>
    </citation>
    <scope>NUCLEOTIDE SEQUENCE</scope>
    <source>
        <strain evidence="2">S10</strain>
    </source>
</reference>